<protein>
    <submittedName>
        <fullName evidence="1">Uncharacterized protein</fullName>
    </submittedName>
</protein>
<gene>
    <name evidence="1" type="ORF">SAMN05444266_11345</name>
</gene>
<dbReference type="Proteomes" id="UP000184420">
    <property type="component" value="Unassembled WGS sequence"/>
</dbReference>
<dbReference type="EMBL" id="FRBL01000013">
    <property type="protein sequence ID" value="SHM89873.1"/>
    <property type="molecule type" value="Genomic_DNA"/>
</dbReference>
<evidence type="ECO:0000313" key="1">
    <source>
        <dbReference type="EMBL" id="SHM89873.1"/>
    </source>
</evidence>
<dbReference type="AlphaFoldDB" id="A0A1M7MG73"/>
<evidence type="ECO:0000313" key="2">
    <source>
        <dbReference type="Proteomes" id="UP000184420"/>
    </source>
</evidence>
<keyword evidence="2" id="KW-1185">Reference proteome</keyword>
<accession>A0A1M7MG73</accession>
<organism evidence="1 2">
    <name type="scientific">Chitinophaga jiangningensis</name>
    <dbReference type="NCBI Taxonomy" id="1419482"/>
    <lineage>
        <taxon>Bacteria</taxon>
        <taxon>Pseudomonadati</taxon>
        <taxon>Bacteroidota</taxon>
        <taxon>Chitinophagia</taxon>
        <taxon>Chitinophagales</taxon>
        <taxon>Chitinophagaceae</taxon>
        <taxon>Chitinophaga</taxon>
    </lineage>
</organism>
<proteinExistence type="predicted"/>
<sequence length="494" mass="56182">MHRILLLCWLISLHESSIAQSEHIFLHVDKKLCFPGDTLWYRGLITSDSMGVKVSTSLYVELYDMDNQLLIRHQYPIIEGFTQGQMVMPATSGKYWLRGYTLDAQSEAIESITVRPDSMIDFTFLRPKVPNIPPAQSGVVTISMLGDTCIINLDSSQLVNYSIAVSKSAPGTTMLSFPVAKNFMPKTDTSLITIAATASLKNRPIVAVFEKDSILGQPQVLNTDESGKVVFSHLLFFDTAYIQYSEVNKKVNNIILKNIPDTFPPFTPPALSRFITDTFHHKDLAADEIRKILSLGKSKTLKTIIVKARWNDRHLALNKRYVMDQRFAAIEQFSFDLRDPINPGRIYYVLDYLRQQLPPGWYKNSINTPTGCSAPIEYYVDEKLVPEGIVRMMPLQDFAYAKVFKDLYPCVAVLIYTKKGEDMKYLPAFMHKLSIVGYNRALQWNTPDEMTLHWNPYVTTHQYRFVTPASSFTVNIVGMFADGTPLVFQESFTK</sequence>
<reference evidence="1 2" key="1">
    <citation type="submission" date="2016-11" db="EMBL/GenBank/DDBJ databases">
        <authorList>
            <person name="Jaros S."/>
            <person name="Januszkiewicz K."/>
            <person name="Wedrychowicz H."/>
        </authorList>
    </citation>
    <scope>NUCLEOTIDE SEQUENCE [LARGE SCALE GENOMIC DNA]</scope>
    <source>
        <strain evidence="1 2">DSM 27406</strain>
    </source>
</reference>
<name>A0A1M7MG73_9BACT</name>
<dbReference type="STRING" id="1419482.SAMN05444266_11345"/>